<dbReference type="OrthoDB" id="10264378at2759"/>
<evidence type="ECO:0000256" key="3">
    <source>
        <dbReference type="ARBA" id="ARBA00009223"/>
    </source>
</evidence>
<dbReference type="GeneID" id="19115074"/>
<feature type="domain" description="UTP25 C-terminal" evidence="11">
    <location>
        <begin position="379"/>
        <end position="573"/>
    </location>
</feature>
<sequence length="574" mass="64885">EDNDHEDDMSDPFEAHFANVDDNELVRRLESIQANKWRTEKQAMADKATFTVSAPSGVEGSIIHKPTPLRIKELPLKKRLAETAAKTISNLDGLQRAIAPYVFNYTDLLLGDRTTQNASRVRSLACLHAVNHILKGRDKVLRNTAKLAQASNPDALDLRDQGFTRPKVLLLTETRQMAYNYGEQIISLFQPDQVENRQRFTDSFTAPIDEDSTMPEDYRELFDGNNDNAFLTGLKFTRKTLKFFSPFYTSDVILASPLGLRRLIENEDAKKRDFDFLSSIEVLILDQADAMQMQSWENVEIVFRHLNLQPRDAHGTDFTRVRNYYLDGNAKYLRQTVVFAAYITPEMNKLFNSSMLNITGKAKLTPTYPGAITAPSISGLGVKQTFSRFDSPSPTADPEARFKYFTTAVLPSLLRLPKPTEPGTGQGVLVFIPTYFDFLRLRNYFATSTQTANISFGAIHDYSSVPEQRRARSHFLTGRHQFLLYTQRAHHFFRLRIRGVRRVVLYGVPDNPVFYEEVVGGYLGTSVHEGSVGVEETGVRCLFGKWEGLALERVVGSTRIKGMLGGVGDTFEFV</sequence>
<name>M2NEK4_BAUPA</name>
<reference evidence="13 14" key="1">
    <citation type="journal article" date="2012" name="PLoS Pathog.">
        <title>Diverse lifestyles and strategies of plant pathogenesis encoded in the genomes of eighteen Dothideomycetes fungi.</title>
        <authorList>
            <person name="Ohm R.A."/>
            <person name="Feau N."/>
            <person name="Henrissat B."/>
            <person name="Schoch C.L."/>
            <person name="Horwitz B.A."/>
            <person name="Barry K.W."/>
            <person name="Condon B.J."/>
            <person name="Copeland A.C."/>
            <person name="Dhillon B."/>
            <person name="Glaser F."/>
            <person name="Hesse C.N."/>
            <person name="Kosti I."/>
            <person name="LaButti K."/>
            <person name="Lindquist E.A."/>
            <person name="Lucas S."/>
            <person name="Salamov A.A."/>
            <person name="Bradshaw R.E."/>
            <person name="Ciuffetti L."/>
            <person name="Hamelin R.C."/>
            <person name="Kema G.H.J."/>
            <person name="Lawrence C."/>
            <person name="Scott J.A."/>
            <person name="Spatafora J.W."/>
            <person name="Turgeon B.G."/>
            <person name="de Wit P.J.G.M."/>
            <person name="Zhong S."/>
            <person name="Goodwin S.B."/>
            <person name="Grigoriev I.V."/>
        </authorList>
    </citation>
    <scope>NUCLEOTIDE SEQUENCE [LARGE SCALE GENOMIC DNA]</scope>
    <source>
        <strain evidence="13 14">UAMH 10762</strain>
    </source>
</reference>
<feature type="domain" description="UTP25 NTP hydrolase-like" evidence="12">
    <location>
        <begin position="105"/>
        <end position="361"/>
    </location>
</feature>
<dbReference type="HOGENOM" id="CLU_018705_0_1_1"/>
<dbReference type="eggNOG" id="KOG2340">
    <property type="taxonomic scope" value="Eukaryota"/>
</dbReference>
<comment type="similarity">
    <text evidence="3 10">Belongs to the UTP25 family.</text>
</comment>
<organism evidence="13 14">
    <name type="scientific">Baudoinia panamericana (strain UAMH 10762)</name>
    <name type="common">Angels' share fungus</name>
    <name type="synonym">Baudoinia compniacensis (strain UAMH 10762)</name>
    <dbReference type="NCBI Taxonomy" id="717646"/>
    <lineage>
        <taxon>Eukaryota</taxon>
        <taxon>Fungi</taxon>
        <taxon>Dikarya</taxon>
        <taxon>Ascomycota</taxon>
        <taxon>Pezizomycotina</taxon>
        <taxon>Dothideomycetes</taxon>
        <taxon>Dothideomycetidae</taxon>
        <taxon>Mycosphaerellales</taxon>
        <taxon>Teratosphaeriaceae</taxon>
        <taxon>Baudoinia</taxon>
    </lineage>
</organism>
<dbReference type="PANTHER" id="PTHR12933">
    <property type="entry name" value="ORF PROTEIN-RELATED"/>
    <property type="match status" value="1"/>
</dbReference>
<evidence type="ECO:0000313" key="13">
    <source>
        <dbReference type="EMBL" id="EMC97674.1"/>
    </source>
</evidence>
<dbReference type="GO" id="GO:0000462">
    <property type="term" value="P:maturation of SSU-rRNA from tricistronic rRNA transcript (SSU-rRNA, 5.8S rRNA, LSU-rRNA)"/>
    <property type="evidence" value="ECO:0007669"/>
    <property type="project" value="TreeGrafter"/>
</dbReference>
<keyword evidence="8 10" id="KW-0539">Nucleus</keyword>
<dbReference type="InterPro" id="IPR010678">
    <property type="entry name" value="UTP25"/>
</dbReference>
<keyword evidence="7 10" id="KW-0698">rRNA processing</keyword>
<evidence type="ECO:0000256" key="1">
    <source>
        <dbReference type="ARBA" id="ARBA00002883"/>
    </source>
</evidence>
<proteinExistence type="inferred from homology"/>
<comment type="function">
    <text evidence="1 10">DEAD-box RNA helicase-like protein required for pre-18S rRNA processing, specifically at sites A0, A1, and A2.</text>
</comment>
<comment type="subunit">
    <text evidence="4 10">Component of the ribosomal small subunit (SSU) processome composed of at least 40 protein subunits and snoRNA U3.</text>
</comment>
<keyword evidence="9 10" id="KW-0687">Ribonucleoprotein</keyword>
<evidence type="ECO:0000259" key="11">
    <source>
        <dbReference type="Pfam" id="PF06862"/>
    </source>
</evidence>
<dbReference type="InterPro" id="IPR053939">
    <property type="entry name" value="UTP25_C"/>
</dbReference>
<evidence type="ECO:0000256" key="9">
    <source>
        <dbReference type="ARBA" id="ARBA00023274"/>
    </source>
</evidence>
<dbReference type="SUPFAM" id="SSF52540">
    <property type="entry name" value="P-loop containing nucleoside triphosphate hydrolases"/>
    <property type="match status" value="1"/>
</dbReference>
<dbReference type="Gene3D" id="3.40.50.300">
    <property type="entry name" value="P-loop containing nucleotide triphosphate hydrolases"/>
    <property type="match status" value="1"/>
</dbReference>
<dbReference type="Pfam" id="PF06862">
    <property type="entry name" value="Utp25_C"/>
    <property type="match status" value="1"/>
</dbReference>
<dbReference type="InterPro" id="IPR027417">
    <property type="entry name" value="P-loop_NTPase"/>
</dbReference>
<dbReference type="Proteomes" id="UP000011761">
    <property type="component" value="Unassembled WGS sequence"/>
</dbReference>
<evidence type="ECO:0000256" key="5">
    <source>
        <dbReference type="ARBA" id="ARBA00015422"/>
    </source>
</evidence>
<dbReference type="GO" id="GO:0019843">
    <property type="term" value="F:rRNA binding"/>
    <property type="evidence" value="ECO:0007669"/>
    <property type="project" value="TreeGrafter"/>
</dbReference>
<accession>M2NEK4</accession>
<comment type="subcellular location">
    <subcellularLocation>
        <location evidence="2 10">Nucleus</location>
        <location evidence="2 10">Nucleolus</location>
    </subcellularLocation>
</comment>
<dbReference type="GO" id="GO:0034511">
    <property type="term" value="F:U3 snoRNA binding"/>
    <property type="evidence" value="ECO:0007669"/>
    <property type="project" value="InterPro"/>
</dbReference>
<dbReference type="KEGG" id="bcom:BAUCODRAFT_51551"/>
<dbReference type="GO" id="GO:0032040">
    <property type="term" value="C:small-subunit processome"/>
    <property type="evidence" value="ECO:0007669"/>
    <property type="project" value="TreeGrafter"/>
</dbReference>
<dbReference type="InterPro" id="IPR053940">
    <property type="entry name" value="UTP25_NTPase-like"/>
</dbReference>
<feature type="non-terminal residue" evidence="13">
    <location>
        <position position="574"/>
    </location>
</feature>
<dbReference type="AlphaFoldDB" id="M2NEK4"/>
<gene>
    <name evidence="13" type="ORF">BAUCODRAFT_51551</name>
</gene>
<keyword evidence="6 10" id="KW-0690">Ribosome biogenesis</keyword>
<dbReference type="RefSeq" id="XP_007675356.1">
    <property type="nucleotide sequence ID" value="XM_007677166.2"/>
</dbReference>
<evidence type="ECO:0000313" key="14">
    <source>
        <dbReference type="Proteomes" id="UP000011761"/>
    </source>
</evidence>
<dbReference type="PANTHER" id="PTHR12933:SF0">
    <property type="entry name" value="U3 SMALL NUCLEOLAR RNA-ASSOCIATED PROTEIN 25 HOMOLOG"/>
    <property type="match status" value="1"/>
</dbReference>
<evidence type="ECO:0000256" key="4">
    <source>
        <dbReference type="ARBA" id="ARBA00011192"/>
    </source>
</evidence>
<dbReference type="FunFam" id="3.40.50.300:FF:002356">
    <property type="entry name" value="U3 small nucleolar RNA-associated protein 25"/>
    <property type="match status" value="1"/>
</dbReference>
<dbReference type="Pfam" id="PF22916">
    <property type="entry name" value="UTP25_NTPase-like"/>
    <property type="match status" value="1"/>
</dbReference>
<dbReference type="STRING" id="717646.M2NEK4"/>
<dbReference type="EMBL" id="KB445554">
    <property type="protein sequence ID" value="EMC97674.1"/>
    <property type="molecule type" value="Genomic_DNA"/>
</dbReference>
<keyword evidence="14" id="KW-1185">Reference proteome</keyword>
<protein>
    <recommendedName>
        <fullName evidence="5 10">U3 small nucleolar RNA-associated protein 25</fullName>
        <shortName evidence="10">U3 snoRNA-associated protein 25</shortName>
    </recommendedName>
</protein>
<feature type="non-terminal residue" evidence="13">
    <location>
        <position position="1"/>
    </location>
</feature>
<evidence type="ECO:0000256" key="8">
    <source>
        <dbReference type="ARBA" id="ARBA00023242"/>
    </source>
</evidence>
<evidence type="ECO:0000256" key="7">
    <source>
        <dbReference type="ARBA" id="ARBA00022552"/>
    </source>
</evidence>
<dbReference type="OMA" id="QDRGDTF"/>
<evidence type="ECO:0000259" key="12">
    <source>
        <dbReference type="Pfam" id="PF22916"/>
    </source>
</evidence>
<evidence type="ECO:0000256" key="2">
    <source>
        <dbReference type="ARBA" id="ARBA00004604"/>
    </source>
</evidence>
<evidence type="ECO:0000256" key="10">
    <source>
        <dbReference type="RuleBase" id="RU365070"/>
    </source>
</evidence>
<evidence type="ECO:0000256" key="6">
    <source>
        <dbReference type="ARBA" id="ARBA00022517"/>
    </source>
</evidence>